<name>A0A1C9W710_9GAMM</name>
<evidence type="ECO:0000313" key="3">
    <source>
        <dbReference type="Proteomes" id="UP000095672"/>
    </source>
</evidence>
<dbReference type="AlphaFoldDB" id="A0A1C9W710"/>
<feature type="transmembrane region" description="Helical" evidence="1">
    <location>
        <begin position="83"/>
        <end position="105"/>
    </location>
</feature>
<feature type="transmembrane region" description="Helical" evidence="1">
    <location>
        <begin position="117"/>
        <end position="136"/>
    </location>
</feature>
<keyword evidence="1" id="KW-0812">Transmembrane</keyword>
<dbReference type="KEGG" id="micc:AUP74_01508"/>
<organism evidence="2 3">
    <name type="scientific">Microbulbifer aggregans</name>
    <dbReference type="NCBI Taxonomy" id="1769779"/>
    <lineage>
        <taxon>Bacteria</taxon>
        <taxon>Pseudomonadati</taxon>
        <taxon>Pseudomonadota</taxon>
        <taxon>Gammaproteobacteria</taxon>
        <taxon>Cellvibrionales</taxon>
        <taxon>Microbulbiferaceae</taxon>
        <taxon>Microbulbifer</taxon>
    </lineage>
</organism>
<protein>
    <submittedName>
        <fullName evidence="2">Uncharacterized protein</fullName>
    </submittedName>
</protein>
<evidence type="ECO:0000313" key="2">
    <source>
        <dbReference type="EMBL" id="AOS96944.1"/>
    </source>
</evidence>
<dbReference type="EMBL" id="CP014143">
    <property type="protein sequence ID" value="AOS96944.1"/>
    <property type="molecule type" value="Genomic_DNA"/>
</dbReference>
<sequence>MVNNDLPTRNCREGLVHSTRNLAFWTGAWLLTTALMTFGAKLLWPGNNTLSFITIALNLAAGAAMILANIRHLRVQDELERKLFLDAAAITLGVGLVAGIAWQFYGNLPSSPVQPQISHLILLMGGTFLVSLVVAMRRLR</sequence>
<dbReference type="OrthoDB" id="1551090at2"/>
<dbReference type="RefSeq" id="WP_145924341.1">
    <property type="nucleotide sequence ID" value="NZ_CP014143.1"/>
</dbReference>
<proteinExistence type="predicted"/>
<feature type="transmembrane region" description="Helical" evidence="1">
    <location>
        <begin position="22"/>
        <end position="44"/>
    </location>
</feature>
<feature type="transmembrane region" description="Helical" evidence="1">
    <location>
        <begin position="50"/>
        <end position="71"/>
    </location>
</feature>
<keyword evidence="1" id="KW-1133">Transmembrane helix</keyword>
<dbReference type="STRING" id="1769779.AUP74_01508"/>
<evidence type="ECO:0000256" key="1">
    <source>
        <dbReference type="SAM" id="Phobius"/>
    </source>
</evidence>
<gene>
    <name evidence="2" type="ORF">AUP74_01508</name>
</gene>
<keyword evidence="3" id="KW-1185">Reference proteome</keyword>
<keyword evidence="1" id="KW-0472">Membrane</keyword>
<reference evidence="3" key="1">
    <citation type="submission" date="2016-01" db="EMBL/GenBank/DDBJ databases">
        <title>Complete genome sequence of Microbulbifer sp. CCB-MM1, a halophile isolated from Matang Mangrove Forest, Perak.</title>
        <authorList>
            <person name="Moh T.H."/>
            <person name="Dinesh B."/>
            <person name="Lau N.-S."/>
            <person name="Go F."/>
            <person name="Alexander Chong S.-C."/>
        </authorList>
    </citation>
    <scope>NUCLEOTIDE SEQUENCE [LARGE SCALE GENOMIC DNA]</scope>
    <source>
        <strain evidence="3">CCB-MM1</strain>
    </source>
</reference>
<dbReference type="Proteomes" id="UP000095672">
    <property type="component" value="Chromosome"/>
</dbReference>
<accession>A0A1C9W710</accession>